<evidence type="ECO:0008006" key="5">
    <source>
        <dbReference type="Google" id="ProtNLM"/>
    </source>
</evidence>
<accession>A0A6I4T813</accession>
<protein>
    <recommendedName>
        <fullName evidence="5">Lipoprotein</fullName>
    </recommendedName>
</protein>
<feature type="compositionally biased region" description="Pro residues" evidence="1">
    <location>
        <begin position="32"/>
        <end position="53"/>
    </location>
</feature>
<gene>
    <name evidence="3" type="ORF">GRI91_10285</name>
</gene>
<comment type="caution">
    <text evidence="3">The sequence shown here is derived from an EMBL/GenBank/DDBJ whole genome shotgun (WGS) entry which is preliminary data.</text>
</comment>
<feature type="signal peptide" evidence="2">
    <location>
        <begin position="1"/>
        <end position="25"/>
    </location>
</feature>
<proteinExistence type="predicted"/>
<dbReference type="RefSeq" id="WP_160736582.1">
    <property type="nucleotide sequence ID" value="NZ_WTYT01000004.1"/>
</dbReference>
<evidence type="ECO:0000256" key="2">
    <source>
        <dbReference type="SAM" id="SignalP"/>
    </source>
</evidence>
<dbReference type="EMBL" id="WTYT01000004">
    <property type="protein sequence ID" value="MXO66143.1"/>
    <property type="molecule type" value="Genomic_DNA"/>
</dbReference>
<dbReference type="AlphaFoldDB" id="A0A6I4T813"/>
<evidence type="ECO:0000256" key="1">
    <source>
        <dbReference type="SAM" id="MobiDB-lite"/>
    </source>
</evidence>
<feature type="chain" id="PRO_5026169816" description="Lipoprotein" evidence="2">
    <location>
        <begin position="26"/>
        <end position="186"/>
    </location>
</feature>
<dbReference type="PROSITE" id="PS51257">
    <property type="entry name" value="PROKAR_LIPOPROTEIN"/>
    <property type="match status" value="1"/>
</dbReference>
<keyword evidence="4" id="KW-1185">Reference proteome</keyword>
<sequence>MKQNHFTARFSALSTLVLSAAVLSACVPSAPEPVAPPPAPAPTPAPPPLPEPTPTYENWMDAPQTPGDWSYRSNAAGSTALFGPVSGSPLAVFSCNRSNQTLTLSRTGQATGPVPVNVLTETQERLVEAVPTGGTPPYLAMRLNARDPFLEAIAFSKGRFALEAPGEPTLYLPAWPEITRVIEDCR</sequence>
<evidence type="ECO:0000313" key="3">
    <source>
        <dbReference type="EMBL" id="MXO66143.1"/>
    </source>
</evidence>
<dbReference type="OrthoDB" id="7629232at2"/>
<organism evidence="3 4">
    <name type="scientific">Altericroceibacterium endophyticum</name>
    <dbReference type="NCBI Taxonomy" id="1808508"/>
    <lineage>
        <taxon>Bacteria</taxon>
        <taxon>Pseudomonadati</taxon>
        <taxon>Pseudomonadota</taxon>
        <taxon>Alphaproteobacteria</taxon>
        <taxon>Sphingomonadales</taxon>
        <taxon>Erythrobacteraceae</taxon>
        <taxon>Altericroceibacterium</taxon>
    </lineage>
</organism>
<keyword evidence="2" id="KW-0732">Signal</keyword>
<feature type="region of interest" description="Disordered" evidence="1">
    <location>
        <begin position="32"/>
        <end position="68"/>
    </location>
</feature>
<evidence type="ECO:0000313" key="4">
    <source>
        <dbReference type="Proteomes" id="UP000438476"/>
    </source>
</evidence>
<name>A0A6I4T813_9SPHN</name>
<reference evidence="3 4" key="1">
    <citation type="submission" date="2019-12" db="EMBL/GenBank/DDBJ databases">
        <title>Genomic-based taxomic classification of the family Erythrobacteraceae.</title>
        <authorList>
            <person name="Xu L."/>
        </authorList>
    </citation>
    <scope>NUCLEOTIDE SEQUENCE [LARGE SCALE GENOMIC DNA]</scope>
    <source>
        <strain evidence="3 4">LMG 29518</strain>
    </source>
</reference>
<dbReference type="Proteomes" id="UP000438476">
    <property type="component" value="Unassembled WGS sequence"/>
</dbReference>